<gene>
    <name evidence="2" type="ORF">CFP56_021272</name>
</gene>
<reference evidence="2 3" key="1">
    <citation type="journal article" date="2018" name="Sci. Data">
        <title>The draft genome sequence of cork oak.</title>
        <authorList>
            <person name="Ramos A.M."/>
            <person name="Usie A."/>
            <person name="Barbosa P."/>
            <person name="Barros P.M."/>
            <person name="Capote T."/>
            <person name="Chaves I."/>
            <person name="Simoes F."/>
            <person name="Abreu I."/>
            <person name="Carrasquinho I."/>
            <person name="Faro C."/>
            <person name="Guimaraes J.B."/>
            <person name="Mendonca D."/>
            <person name="Nobrega F."/>
            <person name="Rodrigues L."/>
            <person name="Saibo N.J.M."/>
            <person name="Varela M.C."/>
            <person name="Egas C."/>
            <person name="Matos J."/>
            <person name="Miguel C.M."/>
            <person name="Oliveira M.M."/>
            <person name="Ricardo C.P."/>
            <person name="Goncalves S."/>
        </authorList>
    </citation>
    <scope>NUCLEOTIDE SEQUENCE [LARGE SCALE GENOMIC DNA]</scope>
    <source>
        <strain evidence="3">cv. HL8</strain>
    </source>
</reference>
<proteinExistence type="predicted"/>
<dbReference type="Pfam" id="PF03080">
    <property type="entry name" value="Neprosin"/>
    <property type="match status" value="1"/>
</dbReference>
<dbReference type="InterPro" id="IPR053168">
    <property type="entry name" value="Glutamic_endopeptidase"/>
</dbReference>
<dbReference type="AlphaFoldDB" id="A0AAW0KFS2"/>
<dbReference type="EMBL" id="PKMF04000330">
    <property type="protein sequence ID" value="KAK7837388.1"/>
    <property type="molecule type" value="Genomic_DNA"/>
</dbReference>
<evidence type="ECO:0000313" key="3">
    <source>
        <dbReference type="Proteomes" id="UP000237347"/>
    </source>
</evidence>
<keyword evidence="3" id="KW-1185">Reference proteome</keyword>
<sequence>MGSGHFLGESDRKACYIRDIRFFDENRIFVSSDPSTFQLLVTKPTCYDLTLIAQNYIDGTDIHFGSPGCKAISGLSDLSKIPSLFVYELVVSGLDHSRFGIKGHVLDRRSLGSLKVELGLAKISIDQRYKKRNGGDQQREKEENVSFWSQRLDQISRGELPLDPMASDGVFASLKAKSLQSEDGDIIDWVDIYQQPSLDHLALKNHTIEYFSSLGIIINSASKH</sequence>
<accession>A0AAW0KFS2</accession>
<comment type="caution">
    <text evidence="2">The sequence shown here is derived from an EMBL/GenBank/DDBJ whole genome shotgun (WGS) entry which is preliminary data.</text>
</comment>
<feature type="domain" description="Neprosin PEP catalytic" evidence="1">
    <location>
        <begin position="1"/>
        <end position="70"/>
    </location>
</feature>
<protein>
    <recommendedName>
        <fullName evidence="1">Neprosin PEP catalytic domain-containing protein</fullName>
    </recommendedName>
</protein>
<dbReference type="InterPro" id="IPR004314">
    <property type="entry name" value="Neprosin"/>
</dbReference>
<evidence type="ECO:0000313" key="2">
    <source>
        <dbReference type="EMBL" id="KAK7837388.1"/>
    </source>
</evidence>
<dbReference type="Proteomes" id="UP000237347">
    <property type="component" value="Unassembled WGS sequence"/>
</dbReference>
<name>A0AAW0KFS2_QUESU</name>
<dbReference type="PROSITE" id="PS52045">
    <property type="entry name" value="NEPROSIN_PEP_CD"/>
    <property type="match status" value="1"/>
</dbReference>
<evidence type="ECO:0000259" key="1">
    <source>
        <dbReference type="PROSITE" id="PS52045"/>
    </source>
</evidence>
<dbReference type="PANTHER" id="PTHR31589:SF111">
    <property type="entry name" value="NEPROSIN DOMAIN-CONTAINING PROTEIN"/>
    <property type="match status" value="1"/>
</dbReference>
<dbReference type="PANTHER" id="PTHR31589">
    <property type="entry name" value="PROTEIN, PUTATIVE (DUF239)-RELATED-RELATED"/>
    <property type="match status" value="1"/>
</dbReference>
<organism evidence="2 3">
    <name type="scientific">Quercus suber</name>
    <name type="common">Cork oak</name>
    <dbReference type="NCBI Taxonomy" id="58331"/>
    <lineage>
        <taxon>Eukaryota</taxon>
        <taxon>Viridiplantae</taxon>
        <taxon>Streptophyta</taxon>
        <taxon>Embryophyta</taxon>
        <taxon>Tracheophyta</taxon>
        <taxon>Spermatophyta</taxon>
        <taxon>Magnoliopsida</taxon>
        <taxon>eudicotyledons</taxon>
        <taxon>Gunneridae</taxon>
        <taxon>Pentapetalae</taxon>
        <taxon>rosids</taxon>
        <taxon>fabids</taxon>
        <taxon>Fagales</taxon>
        <taxon>Fagaceae</taxon>
        <taxon>Quercus</taxon>
    </lineage>
</organism>